<feature type="compositionally biased region" description="Polar residues" evidence="1">
    <location>
        <begin position="39"/>
        <end position="55"/>
    </location>
</feature>
<feature type="compositionally biased region" description="Polar residues" evidence="1">
    <location>
        <begin position="8"/>
        <end position="21"/>
    </location>
</feature>
<evidence type="ECO:0000313" key="3">
    <source>
        <dbReference type="Proteomes" id="UP000305948"/>
    </source>
</evidence>
<dbReference type="AlphaFoldDB" id="A0A5C3N074"/>
<proteinExistence type="predicted"/>
<dbReference type="EMBL" id="ML213513">
    <property type="protein sequence ID" value="TFK50432.1"/>
    <property type="molecule type" value="Genomic_DNA"/>
</dbReference>
<evidence type="ECO:0000313" key="2">
    <source>
        <dbReference type="EMBL" id="TFK50432.1"/>
    </source>
</evidence>
<protein>
    <submittedName>
        <fullName evidence="2">Uncharacterized protein</fullName>
    </submittedName>
</protein>
<organism evidence="2 3">
    <name type="scientific">Heliocybe sulcata</name>
    <dbReference type="NCBI Taxonomy" id="5364"/>
    <lineage>
        <taxon>Eukaryota</taxon>
        <taxon>Fungi</taxon>
        <taxon>Dikarya</taxon>
        <taxon>Basidiomycota</taxon>
        <taxon>Agaricomycotina</taxon>
        <taxon>Agaricomycetes</taxon>
        <taxon>Gloeophyllales</taxon>
        <taxon>Gloeophyllaceae</taxon>
        <taxon>Heliocybe</taxon>
    </lineage>
</organism>
<evidence type="ECO:0000256" key="1">
    <source>
        <dbReference type="SAM" id="MobiDB-lite"/>
    </source>
</evidence>
<keyword evidence="3" id="KW-1185">Reference proteome</keyword>
<feature type="region of interest" description="Disordered" evidence="1">
    <location>
        <begin position="1"/>
        <end position="55"/>
    </location>
</feature>
<gene>
    <name evidence="2" type="ORF">OE88DRAFT_1660821</name>
</gene>
<name>A0A5C3N074_9AGAM</name>
<reference evidence="2 3" key="1">
    <citation type="journal article" date="2019" name="Nat. Ecol. Evol.">
        <title>Megaphylogeny resolves global patterns of mushroom evolution.</title>
        <authorList>
            <person name="Varga T."/>
            <person name="Krizsan K."/>
            <person name="Foldi C."/>
            <person name="Dima B."/>
            <person name="Sanchez-Garcia M."/>
            <person name="Sanchez-Ramirez S."/>
            <person name="Szollosi G.J."/>
            <person name="Szarkandi J.G."/>
            <person name="Papp V."/>
            <person name="Albert L."/>
            <person name="Andreopoulos W."/>
            <person name="Angelini C."/>
            <person name="Antonin V."/>
            <person name="Barry K.W."/>
            <person name="Bougher N.L."/>
            <person name="Buchanan P."/>
            <person name="Buyck B."/>
            <person name="Bense V."/>
            <person name="Catcheside P."/>
            <person name="Chovatia M."/>
            <person name="Cooper J."/>
            <person name="Damon W."/>
            <person name="Desjardin D."/>
            <person name="Finy P."/>
            <person name="Geml J."/>
            <person name="Haridas S."/>
            <person name="Hughes K."/>
            <person name="Justo A."/>
            <person name="Karasinski D."/>
            <person name="Kautmanova I."/>
            <person name="Kiss B."/>
            <person name="Kocsube S."/>
            <person name="Kotiranta H."/>
            <person name="LaButti K.M."/>
            <person name="Lechner B.E."/>
            <person name="Liimatainen K."/>
            <person name="Lipzen A."/>
            <person name="Lukacs Z."/>
            <person name="Mihaltcheva S."/>
            <person name="Morgado L.N."/>
            <person name="Niskanen T."/>
            <person name="Noordeloos M.E."/>
            <person name="Ohm R.A."/>
            <person name="Ortiz-Santana B."/>
            <person name="Ovrebo C."/>
            <person name="Racz N."/>
            <person name="Riley R."/>
            <person name="Savchenko A."/>
            <person name="Shiryaev A."/>
            <person name="Soop K."/>
            <person name="Spirin V."/>
            <person name="Szebenyi C."/>
            <person name="Tomsovsky M."/>
            <person name="Tulloss R.E."/>
            <person name="Uehling J."/>
            <person name="Grigoriev I.V."/>
            <person name="Vagvolgyi C."/>
            <person name="Papp T."/>
            <person name="Martin F.M."/>
            <person name="Miettinen O."/>
            <person name="Hibbett D.S."/>
            <person name="Nagy L.G."/>
        </authorList>
    </citation>
    <scope>NUCLEOTIDE SEQUENCE [LARGE SCALE GENOMIC DNA]</scope>
    <source>
        <strain evidence="2 3">OMC1185</strain>
    </source>
</reference>
<sequence length="55" mass="5515">MWFPVNEPNATTSDPAPSLTSLGAPPAGATYSPCGITPNPASTPSTILQNTTPSS</sequence>
<accession>A0A5C3N074</accession>
<dbReference type="Proteomes" id="UP000305948">
    <property type="component" value="Unassembled WGS sequence"/>
</dbReference>